<name>A0A329MPD3_9BACL</name>
<accession>A0A329MPD3</accession>
<dbReference type="EMBL" id="QMFB01000004">
    <property type="protein sequence ID" value="RAV21614.1"/>
    <property type="molecule type" value="Genomic_DNA"/>
</dbReference>
<reference evidence="2 3" key="1">
    <citation type="journal article" date="2009" name="Int. J. Syst. Evol. Microbiol.">
        <title>Paenibacillus contaminans sp. nov., isolated from a contaminated laboratory plate.</title>
        <authorList>
            <person name="Chou J.H."/>
            <person name="Lee J.H."/>
            <person name="Lin M.C."/>
            <person name="Chang P.S."/>
            <person name="Arun A.B."/>
            <person name="Young C.C."/>
            <person name="Chen W.M."/>
        </authorList>
    </citation>
    <scope>NUCLEOTIDE SEQUENCE [LARGE SCALE GENOMIC DNA]</scope>
    <source>
        <strain evidence="2 3">CKOBP-6</strain>
    </source>
</reference>
<comment type="caution">
    <text evidence="2">The sequence shown here is derived from an EMBL/GenBank/DDBJ whole genome shotgun (WGS) entry which is preliminary data.</text>
</comment>
<evidence type="ECO:0000256" key="1">
    <source>
        <dbReference type="SAM" id="Phobius"/>
    </source>
</evidence>
<protein>
    <submittedName>
        <fullName evidence="2">Uncharacterized protein</fullName>
    </submittedName>
</protein>
<evidence type="ECO:0000313" key="3">
    <source>
        <dbReference type="Proteomes" id="UP000250369"/>
    </source>
</evidence>
<keyword evidence="1" id="KW-1133">Transmembrane helix</keyword>
<dbReference type="Proteomes" id="UP000250369">
    <property type="component" value="Unassembled WGS sequence"/>
</dbReference>
<proteinExistence type="predicted"/>
<keyword evidence="3" id="KW-1185">Reference proteome</keyword>
<dbReference type="AlphaFoldDB" id="A0A329MPD3"/>
<gene>
    <name evidence="2" type="ORF">DQG23_10170</name>
</gene>
<keyword evidence="1" id="KW-0812">Transmembrane</keyword>
<organism evidence="2 3">
    <name type="scientific">Paenibacillus contaminans</name>
    <dbReference type="NCBI Taxonomy" id="450362"/>
    <lineage>
        <taxon>Bacteria</taxon>
        <taxon>Bacillati</taxon>
        <taxon>Bacillota</taxon>
        <taxon>Bacilli</taxon>
        <taxon>Bacillales</taxon>
        <taxon>Paenibacillaceae</taxon>
        <taxon>Paenibacillus</taxon>
    </lineage>
</organism>
<sequence>MDLGLSRKVKIDLGQPCFFGDEVRAFAFYSGSPVQYLHSGICYLLLVAFRYMMPIDTHFFLVYEFALSFYDGNGGFGYRNKAMSRILRIY</sequence>
<keyword evidence="1" id="KW-0472">Membrane</keyword>
<feature type="transmembrane region" description="Helical" evidence="1">
    <location>
        <begin position="36"/>
        <end position="53"/>
    </location>
</feature>
<evidence type="ECO:0000313" key="2">
    <source>
        <dbReference type="EMBL" id="RAV21614.1"/>
    </source>
</evidence>